<feature type="compositionally biased region" description="Low complexity" evidence="1">
    <location>
        <begin position="190"/>
        <end position="202"/>
    </location>
</feature>
<evidence type="ECO:0000313" key="2">
    <source>
        <dbReference type="EMBL" id="MFD1514163.1"/>
    </source>
</evidence>
<proteinExistence type="predicted"/>
<protein>
    <submittedName>
        <fullName evidence="2">Uncharacterized protein</fullName>
    </submittedName>
</protein>
<keyword evidence="3" id="KW-1185">Reference proteome</keyword>
<gene>
    <name evidence="2" type="ORF">ACFSBT_12835</name>
</gene>
<dbReference type="EMBL" id="JBHUDC010000006">
    <property type="protein sequence ID" value="MFD1514163.1"/>
    <property type="molecule type" value="Genomic_DNA"/>
</dbReference>
<evidence type="ECO:0000256" key="1">
    <source>
        <dbReference type="SAM" id="MobiDB-lite"/>
    </source>
</evidence>
<feature type="region of interest" description="Disordered" evidence="1">
    <location>
        <begin position="162"/>
        <end position="202"/>
    </location>
</feature>
<sequence length="202" mass="21272">MVPTNAQRLVLLVVCVVFTAGCVGFGGTPSSTTTAASPINVGDTTFGFDPAYATDEDGETDYFEGNADTREATRVVWSDDQITVSGLTVGIGDQNCIDVQLTEARAVNETTLHVVVENDAVVPSDKSGCNGTAAPYEYRAEITVSGSSPEHVIVTHRDAGNGETQFETGVRPAQNGTVIPPTRDARTDESTITTSKPSISKR</sequence>
<dbReference type="RefSeq" id="WP_250874134.1">
    <property type="nucleotide sequence ID" value="NZ_JALXFV010000006.1"/>
</dbReference>
<accession>A0ABD6AW99</accession>
<name>A0ABD6AW99_9EURY</name>
<organism evidence="2 3">
    <name type="scientific">Halomarina rubra</name>
    <dbReference type="NCBI Taxonomy" id="2071873"/>
    <lineage>
        <taxon>Archaea</taxon>
        <taxon>Methanobacteriati</taxon>
        <taxon>Methanobacteriota</taxon>
        <taxon>Stenosarchaea group</taxon>
        <taxon>Halobacteria</taxon>
        <taxon>Halobacteriales</taxon>
        <taxon>Natronomonadaceae</taxon>
        <taxon>Halomarina</taxon>
    </lineage>
</organism>
<reference evidence="2 3" key="1">
    <citation type="journal article" date="2019" name="Int. J. Syst. Evol. Microbiol.">
        <title>The Global Catalogue of Microorganisms (GCM) 10K type strain sequencing project: providing services to taxonomists for standard genome sequencing and annotation.</title>
        <authorList>
            <consortium name="The Broad Institute Genomics Platform"/>
            <consortium name="The Broad Institute Genome Sequencing Center for Infectious Disease"/>
            <person name="Wu L."/>
            <person name="Ma J."/>
        </authorList>
    </citation>
    <scope>NUCLEOTIDE SEQUENCE [LARGE SCALE GENOMIC DNA]</scope>
    <source>
        <strain evidence="2 3">CGMCC 1.12563</strain>
    </source>
</reference>
<dbReference type="AlphaFoldDB" id="A0ABD6AW99"/>
<dbReference type="Proteomes" id="UP001597187">
    <property type="component" value="Unassembled WGS sequence"/>
</dbReference>
<evidence type="ECO:0000313" key="3">
    <source>
        <dbReference type="Proteomes" id="UP001597187"/>
    </source>
</evidence>
<comment type="caution">
    <text evidence="2">The sequence shown here is derived from an EMBL/GenBank/DDBJ whole genome shotgun (WGS) entry which is preliminary data.</text>
</comment>